<keyword evidence="1" id="KW-0472">Membrane</keyword>
<sequence>MYQEQIESMCRLGYIFHAFNLFVSMLTMEGVCDSIQVMASTYVFRTLWLENTCKQSRGKTCGC</sequence>
<feature type="transmembrane region" description="Helical" evidence="1">
    <location>
        <begin position="12"/>
        <end position="31"/>
    </location>
</feature>
<dbReference type="EMBL" id="KZ679685">
    <property type="protein sequence ID" value="PTB51530.1"/>
    <property type="molecule type" value="Genomic_DNA"/>
</dbReference>
<organism evidence="2 3">
    <name type="scientific">Trichoderma harzianum CBS 226.95</name>
    <dbReference type="NCBI Taxonomy" id="983964"/>
    <lineage>
        <taxon>Eukaryota</taxon>
        <taxon>Fungi</taxon>
        <taxon>Dikarya</taxon>
        <taxon>Ascomycota</taxon>
        <taxon>Pezizomycotina</taxon>
        <taxon>Sordariomycetes</taxon>
        <taxon>Hypocreomycetidae</taxon>
        <taxon>Hypocreales</taxon>
        <taxon>Hypocreaceae</taxon>
        <taxon>Trichoderma</taxon>
    </lineage>
</organism>
<evidence type="ECO:0000313" key="2">
    <source>
        <dbReference type="EMBL" id="PTB51530.1"/>
    </source>
</evidence>
<dbReference type="RefSeq" id="XP_024771207.1">
    <property type="nucleotide sequence ID" value="XM_024919523.1"/>
</dbReference>
<evidence type="ECO:0000256" key="1">
    <source>
        <dbReference type="SAM" id="Phobius"/>
    </source>
</evidence>
<keyword evidence="1" id="KW-0812">Transmembrane</keyword>
<name>A0A2T4A392_TRIHA</name>
<protein>
    <submittedName>
        <fullName evidence="2">Uncharacterized protein</fullName>
    </submittedName>
</protein>
<dbReference type="GeneID" id="36628092"/>
<accession>A0A2T4A392</accession>
<gene>
    <name evidence="2" type="ORF">M431DRAFT_510677</name>
</gene>
<keyword evidence="3" id="KW-1185">Reference proteome</keyword>
<proteinExistence type="predicted"/>
<reference evidence="2 3" key="1">
    <citation type="submission" date="2016-07" db="EMBL/GenBank/DDBJ databases">
        <title>Multiple horizontal gene transfer events from other fungi enriched the ability of initially mycotrophic Trichoderma (Ascomycota) to feed on dead plant biomass.</title>
        <authorList>
            <consortium name="DOE Joint Genome Institute"/>
            <person name="Aerts A."/>
            <person name="Atanasova L."/>
            <person name="Chenthamara K."/>
            <person name="Zhang J."/>
            <person name="Grujic M."/>
            <person name="Henrissat B."/>
            <person name="Kuo A."/>
            <person name="Salamov A."/>
            <person name="Lipzen A."/>
            <person name="Labutti K."/>
            <person name="Barry K."/>
            <person name="Miao Y."/>
            <person name="Rahimi M.J."/>
            <person name="Shen Q."/>
            <person name="Grigoriev I.V."/>
            <person name="Kubicek C.P."/>
            <person name="Druzhinina I.S."/>
        </authorList>
    </citation>
    <scope>NUCLEOTIDE SEQUENCE [LARGE SCALE GENOMIC DNA]</scope>
    <source>
        <strain evidence="2 3">CBS 226.95</strain>
    </source>
</reference>
<dbReference type="AlphaFoldDB" id="A0A2T4A392"/>
<dbReference type="Proteomes" id="UP000241690">
    <property type="component" value="Unassembled WGS sequence"/>
</dbReference>
<keyword evidence="1" id="KW-1133">Transmembrane helix</keyword>
<evidence type="ECO:0000313" key="3">
    <source>
        <dbReference type="Proteomes" id="UP000241690"/>
    </source>
</evidence>